<comment type="caution">
    <text evidence="1">The sequence shown here is derived from an EMBL/GenBank/DDBJ whole genome shotgun (WGS) entry which is preliminary data.</text>
</comment>
<proteinExistence type="predicted"/>
<name>A0A8X6RY27_TRICX</name>
<organism evidence="1 2">
    <name type="scientific">Trichonephila clavipes</name>
    <name type="common">Golden silk orbweaver</name>
    <name type="synonym">Nephila clavipes</name>
    <dbReference type="NCBI Taxonomy" id="2585209"/>
    <lineage>
        <taxon>Eukaryota</taxon>
        <taxon>Metazoa</taxon>
        <taxon>Ecdysozoa</taxon>
        <taxon>Arthropoda</taxon>
        <taxon>Chelicerata</taxon>
        <taxon>Arachnida</taxon>
        <taxon>Araneae</taxon>
        <taxon>Araneomorphae</taxon>
        <taxon>Entelegynae</taxon>
        <taxon>Araneoidea</taxon>
        <taxon>Nephilidae</taxon>
        <taxon>Trichonephila</taxon>
    </lineage>
</organism>
<evidence type="ECO:0000313" key="2">
    <source>
        <dbReference type="Proteomes" id="UP000887159"/>
    </source>
</evidence>
<sequence>MGFKIVYVSSDGFEIMTQVLEWLEQFTLPRMVNIDILKQIWKNRAKPHCRVAVYRIAARVGRDPVTVSRIDGFSVECWICPLLLAAKKHLPRMAFMDCTALFRALSQEASVTKNSSLTFAAAWTLSSETRAAATLDTASQHLQCWDQRQTGRTNGDTSFSQMNPGSIFSVKKVASVSDIMVNTHWQHAFFIVILAPHPV</sequence>
<accession>A0A8X6RY27</accession>
<dbReference type="AlphaFoldDB" id="A0A8X6RY27"/>
<gene>
    <name evidence="1" type="ORF">TNCV_1501281</name>
</gene>
<keyword evidence="2" id="KW-1185">Reference proteome</keyword>
<dbReference type="EMBL" id="BMAU01021203">
    <property type="protein sequence ID" value="GFX98550.1"/>
    <property type="molecule type" value="Genomic_DNA"/>
</dbReference>
<evidence type="ECO:0000313" key="1">
    <source>
        <dbReference type="EMBL" id="GFX98550.1"/>
    </source>
</evidence>
<protein>
    <submittedName>
        <fullName evidence="1">Uncharacterized protein</fullName>
    </submittedName>
</protein>
<reference evidence="1" key="1">
    <citation type="submission" date="2020-08" db="EMBL/GenBank/DDBJ databases">
        <title>Multicomponent nature underlies the extraordinary mechanical properties of spider dragline silk.</title>
        <authorList>
            <person name="Kono N."/>
            <person name="Nakamura H."/>
            <person name="Mori M."/>
            <person name="Yoshida Y."/>
            <person name="Ohtoshi R."/>
            <person name="Malay A.D."/>
            <person name="Moran D.A.P."/>
            <person name="Tomita M."/>
            <person name="Numata K."/>
            <person name="Arakawa K."/>
        </authorList>
    </citation>
    <scope>NUCLEOTIDE SEQUENCE</scope>
</reference>
<dbReference type="Proteomes" id="UP000887159">
    <property type="component" value="Unassembled WGS sequence"/>
</dbReference>